<dbReference type="KEGG" id="pex:IZT61_17925"/>
<dbReference type="EMBL" id="CP064939">
    <property type="protein sequence ID" value="QPH38922.1"/>
    <property type="molecule type" value="Genomic_DNA"/>
</dbReference>
<name>A0A7U3Q5F8_9SPHI</name>
<protein>
    <submittedName>
        <fullName evidence="2">Uncharacterized protein</fullName>
    </submittedName>
</protein>
<evidence type="ECO:0000313" key="3">
    <source>
        <dbReference type="Proteomes" id="UP000594759"/>
    </source>
</evidence>
<accession>A0A7U3Q5F8</accession>
<sequence>MIRTSIIICCSILLLISNSCKKNSDEEKLSNRRVDIITSAKELYESNVKEGLAGPFAIDWNKFYFQGDSLLVVKMAGHSSIGHQEDDIAMVSGVIFTTKKNKITRVQKVEFIGKKSDVQLSSLKILTSFNDAKIGKPITTDGTFIQYSVKHNKYVAAFLVHKGTLKKGQYIASRRIQNPNLRFNEKSAITNGSGKLMDGGSHNPACDAVYLFVWETYTGRLISQTWLYDTCDEEDGAEPPTGEPQQEEELDCKDAQDALSVDIAGENSLIEPEPGTETGATRNYIYQWMFLRNSFGLYTWKSTERGYHKKVGDEWQWDRLEHLSVGMDGMTPGAEVTINNFILQPTLGKYYSIAKAYFNYKAKPICDTKLNPIPAVSMNLTAVCEVWYVNDIF</sequence>
<evidence type="ECO:0000256" key="1">
    <source>
        <dbReference type="SAM" id="MobiDB-lite"/>
    </source>
</evidence>
<organism evidence="2 3">
    <name type="scientific">Pedobacter endophyticus</name>
    <dbReference type="NCBI Taxonomy" id="2789740"/>
    <lineage>
        <taxon>Bacteria</taxon>
        <taxon>Pseudomonadati</taxon>
        <taxon>Bacteroidota</taxon>
        <taxon>Sphingobacteriia</taxon>
        <taxon>Sphingobacteriales</taxon>
        <taxon>Sphingobacteriaceae</taxon>
        <taxon>Pedobacter</taxon>
    </lineage>
</organism>
<dbReference type="AlphaFoldDB" id="A0A7U3Q5F8"/>
<evidence type="ECO:0000313" key="2">
    <source>
        <dbReference type="EMBL" id="QPH38922.1"/>
    </source>
</evidence>
<keyword evidence="3" id="KW-1185">Reference proteome</keyword>
<gene>
    <name evidence="2" type="ORF">IZT61_17925</name>
</gene>
<reference evidence="2 3" key="1">
    <citation type="submission" date="2020-11" db="EMBL/GenBank/DDBJ databases">
        <title>Pedobacter endophytica, an endophytic bacteria isolated form Carex pumila.</title>
        <authorList>
            <person name="Peng Y."/>
            <person name="Jiang L."/>
            <person name="Lee J."/>
        </authorList>
    </citation>
    <scope>NUCLEOTIDE SEQUENCE [LARGE SCALE GENOMIC DNA]</scope>
    <source>
        <strain evidence="2 3">JBR3-12</strain>
    </source>
</reference>
<feature type="region of interest" description="Disordered" evidence="1">
    <location>
        <begin position="232"/>
        <end position="251"/>
    </location>
</feature>
<dbReference type="RefSeq" id="WP_196098397.1">
    <property type="nucleotide sequence ID" value="NZ_CP064939.1"/>
</dbReference>
<proteinExistence type="predicted"/>
<dbReference type="Proteomes" id="UP000594759">
    <property type="component" value="Chromosome"/>
</dbReference>